<dbReference type="AlphaFoldDB" id="A0A846N4D9"/>
<keyword evidence="1" id="KW-0238">DNA-binding</keyword>
<dbReference type="Proteomes" id="UP000570514">
    <property type="component" value="Unassembled WGS sequence"/>
</dbReference>
<organism evidence="1 2">
    <name type="scientific">Rhizomicrobium palustre</name>
    <dbReference type="NCBI Taxonomy" id="189966"/>
    <lineage>
        <taxon>Bacteria</taxon>
        <taxon>Pseudomonadati</taxon>
        <taxon>Pseudomonadota</taxon>
        <taxon>Alphaproteobacteria</taxon>
        <taxon>Micropepsales</taxon>
        <taxon>Micropepsaceae</taxon>
        <taxon>Rhizomicrobium</taxon>
    </lineage>
</organism>
<evidence type="ECO:0000313" key="2">
    <source>
        <dbReference type="Proteomes" id="UP000570514"/>
    </source>
</evidence>
<protein>
    <submittedName>
        <fullName evidence="1">DNA-binding response OmpR family regulator</fullName>
    </submittedName>
</protein>
<comment type="caution">
    <text evidence="1">The sequence shown here is derived from an EMBL/GenBank/DDBJ whole genome shotgun (WGS) entry which is preliminary data.</text>
</comment>
<sequence length="97" mass="10841">MALPMLRGWLDARSLFVMQRQNVKAVCATRVAKKSNQIGPHPLDNFVHEFCREGKSADLCADEFRIAEALLRNRMKSVLANREKLKNEGQAATLGSA</sequence>
<proteinExistence type="predicted"/>
<reference evidence="1 2" key="1">
    <citation type="submission" date="2020-03" db="EMBL/GenBank/DDBJ databases">
        <title>Genomic Encyclopedia of Type Strains, Phase IV (KMG-IV): sequencing the most valuable type-strain genomes for metagenomic binning, comparative biology and taxonomic classification.</title>
        <authorList>
            <person name="Goeker M."/>
        </authorList>
    </citation>
    <scope>NUCLEOTIDE SEQUENCE [LARGE SCALE GENOMIC DNA]</scope>
    <source>
        <strain evidence="1 2">DSM 19867</strain>
    </source>
</reference>
<dbReference type="RefSeq" id="WP_167085118.1">
    <property type="nucleotide sequence ID" value="NZ_BAAADC010000001.1"/>
</dbReference>
<name>A0A846N4D9_9PROT</name>
<gene>
    <name evidence="1" type="ORF">FHS83_003821</name>
</gene>
<accession>A0A846N4D9</accession>
<dbReference type="EMBL" id="JAASRM010000001">
    <property type="protein sequence ID" value="NIK90503.1"/>
    <property type="molecule type" value="Genomic_DNA"/>
</dbReference>
<evidence type="ECO:0000313" key="1">
    <source>
        <dbReference type="EMBL" id="NIK90503.1"/>
    </source>
</evidence>
<dbReference type="GO" id="GO:0003677">
    <property type="term" value="F:DNA binding"/>
    <property type="evidence" value="ECO:0007669"/>
    <property type="project" value="UniProtKB-KW"/>
</dbReference>
<keyword evidence="2" id="KW-1185">Reference proteome</keyword>